<evidence type="ECO:0000313" key="2">
    <source>
        <dbReference type="Proteomes" id="UP000004810"/>
    </source>
</evidence>
<accession>J9DMI7</accession>
<comment type="caution">
    <text evidence="1">The sequence shown here is derived from an EMBL/GenBank/DDBJ whole genome shotgun (WGS) entry which is preliminary data.</text>
</comment>
<sequence>MIIERFQELIINELSILEQNLLNKIPNISCHPPALFKKRAPKLDSFLAAGVSQELMSVIKEFNDGLHALLNFINEYEAIGKEETVSQLHEQFSIAVLEMLKR</sequence>
<reference evidence="2" key="1">
    <citation type="submission" date="2012-08" db="EMBL/GenBank/DDBJ databases">
        <title>The Genome Sequence of Wuchereria bancrofti.</title>
        <authorList>
            <person name="Nutman T.B."/>
            <person name="Fink D.L."/>
            <person name="Russ C."/>
            <person name="Young S."/>
            <person name="Zeng Q."/>
            <person name="Koehrsen M."/>
            <person name="Alvarado L."/>
            <person name="Berlin A."/>
            <person name="Chapman S.B."/>
            <person name="Chen Z."/>
            <person name="Freedman E."/>
            <person name="Gellesch M."/>
            <person name="Goldberg J."/>
            <person name="Griggs A."/>
            <person name="Gujja S."/>
            <person name="Heilman E.R."/>
            <person name="Heiman D."/>
            <person name="Hepburn T."/>
            <person name="Howarth C."/>
            <person name="Jen D."/>
            <person name="Larson L."/>
            <person name="Lewis B."/>
            <person name="Mehta T."/>
            <person name="Park D."/>
            <person name="Pearson M."/>
            <person name="Roberts A."/>
            <person name="Saif S."/>
            <person name="Shea T."/>
            <person name="Shenoy N."/>
            <person name="Sisk P."/>
            <person name="Stolte C."/>
            <person name="Sykes S."/>
            <person name="Walk T."/>
            <person name="White J."/>
            <person name="Yandava C."/>
            <person name="Haas B."/>
            <person name="Henn M.R."/>
            <person name="Nusbaum C."/>
            <person name="Birren B."/>
        </authorList>
    </citation>
    <scope>NUCLEOTIDE SEQUENCE [LARGE SCALE GENOMIC DNA]</scope>
    <source>
        <strain evidence="2">NA</strain>
    </source>
</reference>
<evidence type="ECO:0000313" key="1">
    <source>
        <dbReference type="EMBL" id="EJW70843.1"/>
    </source>
</evidence>
<dbReference type="AlphaFoldDB" id="J9DMI7"/>
<dbReference type="Proteomes" id="UP000004810">
    <property type="component" value="Unassembled WGS sequence"/>
</dbReference>
<gene>
    <name evidence="1" type="ORF">WUBG_18249</name>
</gene>
<protein>
    <submittedName>
        <fullName evidence="1">Uncharacterized protein</fullName>
    </submittedName>
</protein>
<name>J9DMI7_WUCBA</name>
<dbReference type="EMBL" id="ADBV01020373">
    <property type="protein sequence ID" value="EJW70843.1"/>
    <property type="molecule type" value="Genomic_DNA"/>
</dbReference>
<organism evidence="1 2">
    <name type="scientific">Wuchereria bancrofti</name>
    <dbReference type="NCBI Taxonomy" id="6293"/>
    <lineage>
        <taxon>Eukaryota</taxon>
        <taxon>Metazoa</taxon>
        <taxon>Ecdysozoa</taxon>
        <taxon>Nematoda</taxon>
        <taxon>Chromadorea</taxon>
        <taxon>Rhabditida</taxon>
        <taxon>Spirurina</taxon>
        <taxon>Spiruromorpha</taxon>
        <taxon>Filarioidea</taxon>
        <taxon>Onchocercidae</taxon>
        <taxon>Wuchereria</taxon>
    </lineage>
</organism>
<proteinExistence type="predicted"/>